<feature type="domain" description="Cytochrome C Planctomycete-type" evidence="3">
    <location>
        <begin position="38"/>
        <end position="94"/>
    </location>
</feature>
<accession>A0A5C1ALD7</accession>
<organism evidence="4 5">
    <name type="scientific">Limnoglobus roseus</name>
    <dbReference type="NCBI Taxonomy" id="2598579"/>
    <lineage>
        <taxon>Bacteria</taxon>
        <taxon>Pseudomonadati</taxon>
        <taxon>Planctomycetota</taxon>
        <taxon>Planctomycetia</taxon>
        <taxon>Gemmatales</taxon>
        <taxon>Gemmataceae</taxon>
        <taxon>Limnoglobus</taxon>
    </lineage>
</organism>
<dbReference type="EMBL" id="CP042425">
    <property type="protein sequence ID" value="QEL19385.1"/>
    <property type="molecule type" value="Genomic_DNA"/>
</dbReference>
<keyword evidence="5" id="KW-1185">Reference proteome</keyword>
<dbReference type="InterPro" id="IPR011444">
    <property type="entry name" value="DUF1549"/>
</dbReference>
<dbReference type="GO" id="GO:0009055">
    <property type="term" value="F:electron transfer activity"/>
    <property type="evidence" value="ECO:0007669"/>
    <property type="project" value="InterPro"/>
</dbReference>
<reference evidence="5" key="1">
    <citation type="submission" date="2019-08" db="EMBL/GenBank/DDBJ databases">
        <title>Limnoglobus roseus gen. nov., sp. nov., a novel freshwater planctomycete with a giant genome from the family Gemmataceae.</title>
        <authorList>
            <person name="Kulichevskaya I.S."/>
            <person name="Naumoff D.G."/>
            <person name="Miroshnikov K."/>
            <person name="Ivanova A."/>
            <person name="Philippov D.A."/>
            <person name="Hakobyan A."/>
            <person name="Rijpstra I.C."/>
            <person name="Sinninghe Damste J.S."/>
            <person name="Liesack W."/>
            <person name="Dedysh S.N."/>
        </authorList>
    </citation>
    <scope>NUCLEOTIDE SEQUENCE [LARGE SCALE GENOMIC DNA]</scope>
    <source>
        <strain evidence="5">PX52</strain>
    </source>
</reference>
<evidence type="ECO:0000313" key="5">
    <source>
        <dbReference type="Proteomes" id="UP000324974"/>
    </source>
</evidence>
<dbReference type="Pfam" id="PF07583">
    <property type="entry name" value="PSCyt2"/>
    <property type="match status" value="1"/>
</dbReference>
<dbReference type="AlphaFoldDB" id="A0A5C1ALD7"/>
<dbReference type="OrthoDB" id="127107at2"/>
<dbReference type="Pfam" id="PF07587">
    <property type="entry name" value="PSD1"/>
    <property type="match status" value="1"/>
</dbReference>
<dbReference type="InterPro" id="IPR036909">
    <property type="entry name" value="Cyt_c-like_dom_sf"/>
</dbReference>
<dbReference type="Proteomes" id="UP000324974">
    <property type="component" value="Chromosome"/>
</dbReference>
<evidence type="ECO:0000259" key="1">
    <source>
        <dbReference type="Pfam" id="PF07583"/>
    </source>
</evidence>
<dbReference type="SUPFAM" id="SSF46626">
    <property type="entry name" value="Cytochrome c"/>
    <property type="match status" value="1"/>
</dbReference>
<dbReference type="PANTHER" id="PTHR35889:SF3">
    <property type="entry name" value="F-BOX DOMAIN-CONTAINING PROTEIN"/>
    <property type="match status" value="1"/>
</dbReference>
<evidence type="ECO:0000259" key="2">
    <source>
        <dbReference type="Pfam" id="PF07587"/>
    </source>
</evidence>
<dbReference type="GO" id="GO:0020037">
    <property type="term" value="F:heme binding"/>
    <property type="evidence" value="ECO:0007669"/>
    <property type="project" value="InterPro"/>
</dbReference>
<evidence type="ECO:0000313" key="4">
    <source>
        <dbReference type="EMBL" id="QEL19385.1"/>
    </source>
</evidence>
<dbReference type="KEGG" id="lrs:PX52LOC_06456"/>
<dbReference type="Pfam" id="PF07635">
    <property type="entry name" value="PSCyt1"/>
    <property type="match status" value="1"/>
</dbReference>
<dbReference type="PANTHER" id="PTHR35889">
    <property type="entry name" value="CYCLOINULO-OLIGOSACCHARIDE FRUCTANOTRANSFERASE-RELATED"/>
    <property type="match status" value="1"/>
</dbReference>
<sequence>MTPRSLLSALGVLLAVTTVRAEKVSYNRDVRPILSDNCFACHGPDRNQRKAKLRLDDRDVAIARKAIVPGKVGESALAARIDSTAADEIMPPPDSHKKLTTAQKDILKQWIAEGAEYEPHWAYIPLKPGVRNQESGVSKSIDQFIRERLAKEKLTPSPEADRVTLIRRLSFDLTGLPPKWDDVQAFVTDRSQQAYEKVVDRLLASPHYGERMALFWLDQVRYADSIGYHSDNPMTVWPYRDYVIKAFNANRPFDRFTTEQLAGDLLPNATQEQQVASAYNRLLQTTQEGGAQAKEYEAKYAADRVRNVGSVWLGVTLGCCQCHDHKYDPFSIQDFYSLAAFFADVQEPAVGDRGPGTRLGTPEQNAALKKQDDALTEAKKKLKAEEAKLLPKQAEWEQAAKDLPANVQAIVKGEKRTAKQAKDLTAYYLAHRPETKALRDEVAKVEGTRNALAAAIPSCLTTQSGPPRTVRVLPRGNWLDDTGEVMKPATPKVLVSTTLTTPRGTRLDLAKWLLARENPLTARVFVNRVWKLFFGAGLARSLEDVGMQGEAPSHPELLDFLALDFQDGWDVKKLVKRIVMSQTYRQSSKPRPEMKDVDTANRLLARQSRFRLDAEFVRDNALSVSCLLADKLGGPSVKPYQPAGYWTALNFPPREWQNDQGEGLYRRGLYTHWQRSFPHPSLLAFDAPSREECAIERSRSNLPQQALTLLNDPTYVEAARSFGERIVRHGGKTPTDRVIWLYQQALSRNPTADEAKVLTEYVTKQLKDYTADEAAAKKFLAIGDKPLPKELPLPELAAWTATARVVLNLHEFISRD</sequence>
<feature type="domain" description="DUF1553" evidence="2">
    <location>
        <begin position="505"/>
        <end position="761"/>
    </location>
</feature>
<feature type="domain" description="DUF1549" evidence="1">
    <location>
        <begin position="141"/>
        <end position="346"/>
    </location>
</feature>
<name>A0A5C1ALD7_9BACT</name>
<dbReference type="RefSeq" id="WP_149113781.1">
    <property type="nucleotide sequence ID" value="NZ_CP042425.1"/>
</dbReference>
<protein>
    <recommendedName>
        <fullName evidence="6">Cytochrome c domain-containing protein</fullName>
    </recommendedName>
</protein>
<dbReference type="InterPro" id="IPR022655">
    <property type="entry name" value="DUF1553"/>
</dbReference>
<proteinExistence type="predicted"/>
<evidence type="ECO:0008006" key="6">
    <source>
        <dbReference type="Google" id="ProtNLM"/>
    </source>
</evidence>
<gene>
    <name evidence="4" type="ORF">PX52LOC_06456</name>
</gene>
<dbReference type="InterPro" id="IPR011429">
    <property type="entry name" value="Cyt_c_Planctomycete-type"/>
</dbReference>
<evidence type="ECO:0000259" key="3">
    <source>
        <dbReference type="Pfam" id="PF07635"/>
    </source>
</evidence>